<keyword evidence="3" id="KW-1185">Reference proteome</keyword>
<dbReference type="AlphaFoldDB" id="A0A844ZR65"/>
<comment type="caution">
    <text evidence="2">The sequence shown here is derived from an EMBL/GenBank/DDBJ whole genome shotgun (WGS) entry which is preliminary data.</text>
</comment>
<sequence>MSGSTAILTVFSFVIGWFVMKILMKPKQIHPAAAVFTWTLDCEFSREGSQFQAVVTNKNL</sequence>
<keyword evidence="1" id="KW-0472">Membrane</keyword>
<evidence type="ECO:0000313" key="3">
    <source>
        <dbReference type="Proteomes" id="UP000435243"/>
    </source>
</evidence>
<keyword evidence="1" id="KW-1133">Transmembrane helix</keyword>
<dbReference type="EMBL" id="WTYY01000002">
    <property type="protein sequence ID" value="MXO88099.1"/>
    <property type="molecule type" value="Genomic_DNA"/>
</dbReference>
<feature type="transmembrane region" description="Helical" evidence="1">
    <location>
        <begin position="6"/>
        <end position="24"/>
    </location>
</feature>
<reference evidence="2 3" key="1">
    <citation type="submission" date="2019-12" db="EMBL/GenBank/DDBJ databases">
        <title>Genomic-based taxomic classification of the family Erythrobacteraceae.</title>
        <authorList>
            <person name="Xu L."/>
        </authorList>
    </citation>
    <scope>NUCLEOTIDE SEQUENCE [LARGE SCALE GENOMIC DNA]</scope>
    <source>
        <strain evidence="2 3">JCM 16339</strain>
    </source>
</reference>
<proteinExistence type="predicted"/>
<dbReference type="Proteomes" id="UP000435243">
    <property type="component" value="Unassembled WGS sequence"/>
</dbReference>
<name>A0A844ZR65_9SPHN</name>
<gene>
    <name evidence="2" type="ORF">GRI32_05030</name>
</gene>
<organism evidence="2 3">
    <name type="scientific">Alteraurantiacibacter aestuarii</name>
    <dbReference type="NCBI Taxonomy" id="650004"/>
    <lineage>
        <taxon>Bacteria</taxon>
        <taxon>Pseudomonadati</taxon>
        <taxon>Pseudomonadota</taxon>
        <taxon>Alphaproteobacteria</taxon>
        <taxon>Sphingomonadales</taxon>
        <taxon>Erythrobacteraceae</taxon>
        <taxon>Alteraurantiacibacter</taxon>
    </lineage>
</organism>
<accession>A0A844ZR65</accession>
<protein>
    <submittedName>
        <fullName evidence="2">Uncharacterized protein</fullName>
    </submittedName>
</protein>
<keyword evidence="1" id="KW-0812">Transmembrane</keyword>
<evidence type="ECO:0000256" key="1">
    <source>
        <dbReference type="SAM" id="Phobius"/>
    </source>
</evidence>
<evidence type="ECO:0000313" key="2">
    <source>
        <dbReference type="EMBL" id="MXO88099.1"/>
    </source>
</evidence>
<dbReference type="RefSeq" id="WP_160590054.1">
    <property type="nucleotide sequence ID" value="NZ_BAAAFP010000002.1"/>
</dbReference>